<dbReference type="Pfam" id="PF02518">
    <property type="entry name" value="HATPase_c"/>
    <property type="match status" value="1"/>
</dbReference>
<dbReference type="Gene3D" id="3.30.565.10">
    <property type="entry name" value="Histidine kinase-like ATPase, C-terminal domain"/>
    <property type="match status" value="1"/>
</dbReference>
<dbReference type="Gene3D" id="3.40.190.10">
    <property type="entry name" value="Periplasmic binding protein-like II"/>
    <property type="match status" value="1"/>
</dbReference>
<proteinExistence type="predicted"/>
<dbReference type="CDD" id="cd00075">
    <property type="entry name" value="HATPase"/>
    <property type="match status" value="1"/>
</dbReference>
<dbReference type="InterPro" id="IPR036097">
    <property type="entry name" value="HisK_dim/P_sf"/>
</dbReference>
<dbReference type="SMART" id="SM00387">
    <property type="entry name" value="HATPase_c"/>
    <property type="match status" value="1"/>
</dbReference>
<evidence type="ECO:0000256" key="7">
    <source>
        <dbReference type="SAM" id="Phobius"/>
    </source>
</evidence>
<evidence type="ECO:0000256" key="2">
    <source>
        <dbReference type="ARBA" id="ARBA00012438"/>
    </source>
</evidence>
<keyword evidence="10" id="KW-1185">Reference proteome</keyword>
<dbReference type="CDD" id="cd00082">
    <property type="entry name" value="HisKA"/>
    <property type="match status" value="1"/>
</dbReference>
<dbReference type="InterPro" id="IPR003661">
    <property type="entry name" value="HisK_dim/P_dom"/>
</dbReference>
<dbReference type="SMART" id="SM00062">
    <property type="entry name" value="PBPb"/>
    <property type="match status" value="1"/>
</dbReference>
<dbReference type="Gene3D" id="1.10.287.130">
    <property type="match status" value="1"/>
</dbReference>
<keyword evidence="7" id="KW-0472">Membrane</keyword>
<evidence type="ECO:0000256" key="4">
    <source>
        <dbReference type="ARBA" id="ARBA00022679"/>
    </source>
</evidence>
<evidence type="ECO:0000256" key="3">
    <source>
        <dbReference type="ARBA" id="ARBA00022553"/>
    </source>
</evidence>
<dbReference type="InterPro" id="IPR004358">
    <property type="entry name" value="Sig_transdc_His_kin-like_C"/>
</dbReference>
<comment type="catalytic activity">
    <reaction evidence="1">
        <text>ATP + protein L-histidine = ADP + protein N-phospho-L-histidine.</text>
        <dbReference type="EC" id="2.7.13.3"/>
    </reaction>
</comment>
<dbReference type="InterPro" id="IPR050736">
    <property type="entry name" value="Sensor_HK_Regulatory"/>
</dbReference>
<keyword evidence="7" id="KW-1133">Transmembrane helix</keyword>
<evidence type="ECO:0000256" key="6">
    <source>
        <dbReference type="ARBA" id="ARBA00023012"/>
    </source>
</evidence>
<keyword evidence="6" id="KW-0902">Two-component regulatory system</keyword>
<dbReference type="GO" id="GO:0000155">
    <property type="term" value="F:phosphorelay sensor kinase activity"/>
    <property type="evidence" value="ECO:0007669"/>
    <property type="project" value="InterPro"/>
</dbReference>
<dbReference type="InterPro" id="IPR005467">
    <property type="entry name" value="His_kinase_dom"/>
</dbReference>
<keyword evidence="3" id="KW-0597">Phosphoprotein</keyword>
<dbReference type="PANTHER" id="PTHR43711">
    <property type="entry name" value="TWO-COMPONENT HISTIDINE KINASE"/>
    <property type="match status" value="1"/>
</dbReference>
<evidence type="ECO:0000256" key="1">
    <source>
        <dbReference type="ARBA" id="ARBA00000085"/>
    </source>
</evidence>
<keyword evidence="5 9" id="KW-0418">Kinase</keyword>
<dbReference type="SUPFAM" id="SSF55874">
    <property type="entry name" value="ATPase domain of HSP90 chaperone/DNA topoisomerase II/histidine kinase"/>
    <property type="match status" value="1"/>
</dbReference>
<evidence type="ECO:0000259" key="8">
    <source>
        <dbReference type="PROSITE" id="PS50109"/>
    </source>
</evidence>
<reference evidence="9 10" key="1">
    <citation type="submission" date="2017-04" db="EMBL/GenBank/DDBJ databases">
        <authorList>
            <person name="Afonso C.L."/>
            <person name="Miller P.J."/>
            <person name="Scott M.A."/>
            <person name="Spackman E."/>
            <person name="Goraichik I."/>
            <person name="Dimitrov K.M."/>
            <person name="Suarez D.L."/>
            <person name="Swayne D.E."/>
        </authorList>
    </citation>
    <scope>NUCLEOTIDE SEQUENCE [LARGE SCALE GENOMIC DNA]</scope>
    <source>
        <strain evidence="9 10">DSM 26133</strain>
    </source>
</reference>
<keyword evidence="4" id="KW-0808">Transferase</keyword>
<dbReference type="Pfam" id="PF00512">
    <property type="entry name" value="HisKA"/>
    <property type="match status" value="1"/>
</dbReference>
<dbReference type="RefSeq" id="WP_084373937.1">
    <property type="nucleotide sequence ID" value="NZ_FWYF01000003.1"/>
</dbReference>
<evidence type="ECO:0000313" key="10">
    <source>
        <dbReference type="Proteomes" id="UP000192472"/>
    </source>
</evidence>
<dbReference type="SMART" id="SM00388">
    <property type="entry name" value="HisKA"/>
    <property type="match status" value="1"/>
</dbReference>
<dbReference type="PRINTS" id="PR00344">
    <property type="entry name" value="BCTRLSENSOR"/>
</dbReference>
<dbReference type="SUPFAM" id="SSF53850">
    <property type="entry name" value="Periplasmic binding protein-like II"/>
    <property type="match status" value="1"/>
</dbReference>
<feature type="transmembrane region" description="Helical" evidence="7">
    <location>
        <begin position="314"/>
        <end position="334"/>
    </location>
</feature>
<dbReference type="AlphaFoldDB" id="A0A1W2GKV4"/>
<dbReference type="InterPro" id="IPR001638">
    <property type="entry name" value="Solute-binding_3/MltF_N"/>
</dbReference>
<dbReference type="SUPFAM" id="SSF47384">
    <property type="entry name" value="Homodimeric domain of signal transducing histidine kinase"/>
    <property type="match status" value="1"/>
</dbReference>
<dbReference type="Proteomes" id="UP000192472">
    <property type="component" value="Unassembled WGS sequence"/>
</dbReference>
<accession>A0A1W2GKV4</accession>
<dbReference type="OrthoDB" id="973690at2"/>
<gene>
    <name evidence="9" type="ORF">SAMN04488029_3323</name>
</gene>
<evidence type="ECO:0000313" key="9">
    <source>
        <dbReference type="EMBL" id="SMD37280.1"/>
    </source>
</evidence>
<dbReference type="PANTHER" id="PTHR43711:SF26">
    <property type="entry name" value="SENSOR HISTIDINE KINASE RCSC"/>
    <property type="match status" value="1"/>
</dbReference>
<dbReference type="EMBL" id="FWYF01000003">
    <property type="protein sequence ID" value="SMD37280.1"/>
    <property type="molecule type" value="Genomic_DNA"/>
</dbReference>
<keyword evidence="7" id="KW-0812">Transmembrane</keyword>
<organism evidence="9 10">
    <name type="scientific">Reichenbachiella faecimaris</name>
    <dbReference type="NCBI Taxonomy" id="692418"/>
    <lineage>
        <taxon>Bacteria</taxon>
        <taxon>Pseudomonadati</taxon>
        <taxon>Bacteroidota</taxon>
        <taxon>Cytophagia</taxon>
        <taxon>Cytophagales</taxon>
        <taxon>Reichenbachiellaceae</taxon>
        <taxon>Reichenbachiella</taxon>
    </lineage>
</organism>
<dbReference type="InterPro" id="IPR003594">
    <property type="entry name" value="HATPase_dom"/>
</dbReference>
<name>A0A1W2GKV4_REIFA</name>
<sequence>MRAVSSIFFTILYFFFTTGVSGSDQTWAEVQKRKKGELTIYYRSTEPFLITEADGTLRGLEYEMMVGFKYFLWNKYGIRINLNWQSKESFKYVFGLIKNNPNEGEFGLDIISRTLKREEEVGFSTPYFPDIQVLVSDKTIPTIKSIQEFKESFEQYTAVSVAETTYDLYLRNLRAKYKVDFNIIYKQTSNEIVPGILEQPGRFGYMDLPNYLIALNQNLAIKRQPILPIKGIGFSVIFKKGSDWAEPINEYLASPEYQILRNKGIQKYLGNDVYDLIESISQGENEEMVLLLKEKELVDKELMERSKQIQEQEYITNMLIACVIIVFLIAYALYNRSKIKSKANKILTAHRLMIENQNELLSKRNNELLELDEEKNNFISILSHDLRAPINNITALAGLLAMDDNLTESQVGSINHVAAESRRLNKMVTRILDVERIESKSTEDFRVIDLTEVIERVVSNYKQQALDKKITLHLDAEGVHNVMGLEQYLFHVFENLLSNAIKFSPLGEAIWIRVIEKDGCHLINFTDGGPGMSEEDQQLMFKKFQRLSAKPTAGERSTGLGLSIVAKYTELLDGKLTWESAPNEGTTFTVALKAV</sequence>
<dbReference type="PROSITE" id="PS50109">
    <property type="entry name" value="HIS_KIN"/>
    <property type="match status" value="1"/>
</dbReference>
<dbReference type="EC" id="2.7.13.3" evidence="2"/>
<protein>
    <recommendedName>
        <fullName evidence="2">histidine kinase</fullName>
        <ecNumber evidence="2">2.7.13.3</ecNumber>
    </recommendedName>
</protein>
<evidence type="ECO:0000256" key="5">
    <source>
        <dbReference type="ARBA" id="ARBA00022777"/>
    </source>
</evidence>
<dbReference type="InterPro" id="IPR036890">
    <property type="entry name" value="HATPase_C_sf"/>
</dbReference>
<dbReference type="STRING" id="692418.SAMN04488029_3323"/>
<feature type="domain" description="Histidine kinase" evidence="8">
    <location>
        <begin position="381"/>
        <end position="595"/>
    </location>
</feature>